<feature type="region of interest" description="Disordered" evidence="1">
    <location>
        <begin position="224"/>
        <end position="269"/>
    </location>
</feature>
<dbReference type="InterPro" id="IPR056988">
    <property type="entry name" value="Zn_ribbon_pln"/>
</dbReference>
<dbReference type="CDD" id="cd06257">
    <property type="entry name" value="DnaJ"/>
    <property type="match status" value="1"/>
</dbReference>
<feature type="compositionally biased region" description="Low complexity" evidence="1">
    <location>
        <begin position="248"/>
        <end position="263"/>
    </location>
</feature>
<dbReference type="Pfam" id="PF23551">
    <property type="entry name" value="Zn_ribbon_20"/>
    <property type="match status" value="1"/>
</dbReference>
<evidence type="ECO:0000256" key="1">
    <source>
        <dbReference type="SAM" id="MobiDB-lite"/>
    </source>
</evidence>
<dbReference type="AlphaFoldDB" id="A0A9P0ZW22"/>
<feature type="compositionally biased region" description="Basic residues" evidence="1">
    <location>
        <begin position="315"/>
        <end position="324"/>
    </location>
</feature>
<dbReference type="EMBL" id="CAMAPE010000073">
    <property type="protein sequence ID" value="CAH9117155.1"/>
    <property type="molecule type" value="Genomic_DNA"/>
</dbReference>
<dbReference type="Pfam" id="PF11926">
    <property type="entry name" value="DUF3444"/>
    <property type="match status" value="1"/>
</dbReference>
<proteinExistence type="predicted"/>
<dbReference type="InterPro" id="IPR018253">
    <property type="entry name" value="DnaJ_domain_CS"/>
</dbReference>
<dbReference type="OrthoDB" id="66964at2759"/>
<sequence>MDCNRGEAMRSKDIAEKRFLAKDVIGAKKFALKAQSLYPGLEGISQMLATLDIYVSAEKRVNGEVNVYEILGINPQADEDVIRKQYRKLALILHPDKNKSIGAEGAFKRVSEAWSLLSDKEKKAAYDHRHANEFQKNAGGPSKPPLQNGFYNFAKNAASQKKPPKGNDNTNPAPSKKQERRTFWTVCYRCKVQYEYLLKYLHRNLLCPNCHEAFFAVEITPPSNGSKKSTECDNSQPQENLKHHGTNKKVPSSGKSNPGPSNVKSSGFQWSPFSKTAGSASAVHAASVVQQAYEKVKRERQEAQAATKREDALRRKNYSSKRAHGMSVAGNPSLGKRKRDMDNQCTGRETSKEGMESSSTCRKSLSGQVMSKGRSILGDMDLLYPDVRDMLIEKAKQQIQRKVKEWSSPTMASTFSPNLMNVHETPERIEVSARQDCERATSSFEVPAEKYDFGTAGGYICGGLFEYFSVDELDSDFYNFNRDRTESCFRGNHIWAVYDNDDGMPRQYAMIHNVISINPFKVRISWLNSLTNNGLGPQYWFDSGSSKTCGSFMKGRREIHSSLNCFSHKVRWSKDSNGVIQIFPRKGDVWALYRNWSRDWNELTDSDTIHKYDLMEIFDDYDEEEGVIVAPLVKVAGFRTVFHRHLNPSEMRVIPREEIFRFSHQVPSHLHTSHQESANAPKGCIELDPAALPLELLHFIPDVDEAEHLSDERNEENINGSLEKTTATNGSAESSQALKVTDGILKDSLINLD</sequence>
<organism evidence="3 4">
    <name type="scientific">Cuscuta europaea</name>
    <name type="common">European dodder</name>
    <dbReference type="NCBI Taxonomy" id="41803"/>
    <lineage>
        <taxon>Eukaryota</taxon>
        <taxon>Viridiplantae</taxon>
        <taxon>Streptophyta</taxon>
        <taxon>Embryophyta</taxon>
        <taxon>Tracheophyta</taxon>
        <taxon>Spermatophyta</taxon>
        <taxon>Magnoliopsida</taxon>
        <taxon>eudicotyledons</taxon>
        <taxon>Gunneridae</taxon>
        <taxon>Pentapetalae</taxon>
        <taxon>asterids</taxon>
        <taxon>lamiids</taxon>
        <taxon>Solanales</taxon>
        <taxon>Convolvulaceae</taxon>
        <taxon>Cuscuteae</taxon>
        <taxon>Cuscuta</taxon>
        <taxon>Cuscuta subgen. Cuscuta</taxon>
    </lineage>
</organism>
<dbReference type="SUPFAM" id="SSF46565">
    <property type="entry name" value="Chaperone J-domain"/>
    <property type="match status" value="1"/>
</dbReference>
<protein>
    <recommendedName>
        <fullName evidence="2">J domain-containing protein</fullName>
    </recommendedName>
</protein>
<feature type="compositionally biased region" description="Polar residues" evidence="1">
    <location>
        <begin position="717"/>
        <end position="735"/>
    </location>
</feature>
<dbReference type="InterPro" id="IPR024593">
    <property type="entry name" value="DUF3444"/>
</dbReference>
<gene>
    <name evidence="3" type="ORF">CEURO_LOCUS21428</name>
</gene>
<dbReference type="Pfam" id="PF00226">
    <property type="entry name" value="DnaJ"/>
    <property type="match status" value="1"/>
</dbReference>
<dbReference type="InterPro" id="IPR001623">
    <property type="entry name" value="DnaJ_domain"/>
</dbReference>
<evidence type="ECO:0000313" key="3">
    <source>
        <dbReference type="EMBL" id="CAH9117155.1"/>
    </source>
</evidence>
<feature type="compositionally biased region" description="Polar residues" evidence="1">
    <location>
        <begin position="224"/>
        <end position="239"/>
    </location>
</feature>
<feature type="region of interest" description="Disordered" evidence="1">
    <location>
        <begin position="709"/>
        <end position="735"/>
    </location>
</feature>
<feature type="compositionally biased region" description="Polar residues" evidence="1">
    <location>
        <begin position="356"/>
        <end position="367"/>
    </location>
</feature>
<name>A0A9P0ZW22_CUSEU</name>
<dbReference type="InterPro" id="IPR036869">
    <property type="entry name" value="J_dom_sf"/>
</dbReference>
<dbReference type="Proteomes" id="UP001152484">
    <property type="component" value="Unassembled WGS sequence"/>
</dbReference>
<reference evidence="3" key="1">
    <citation type="submission" date="2022-07" db="EMBL/GenBank/DDBJ databases">
        <authorList>
            <person name="Macas J."/>
            <person name="Novak P."/>
            <person name="Neumann P."/>
        </authorList>
    </citation>
    <scope>NUCLEOTIDE SEQUENCE</scope>
</reference>
<dbReference type="PANTHER" id="PTHR44137">
    <property type="entry name" value="BNAC03G44070D PROTEIN"/>
    <property type="match status" value="1"/>
</dbReference>
<evidence type="ECO:0000313" key="4">
    <source>
        <dbReference type="Proteomes" id="UP001152484"/>
    </source>
</evidence>
<keyword evidence="4" id="KW-1185">Reference proteome</keyword>
<feature type="region of interest" description="Disordered" evidence="1">
    <location>
        <begin position="299"/>
        <end position="367"/>
    </location>
</feature>
<dbReference type="PANTHER" id="PTHR44137:SF36">
    <property type="entry name" value="J DOMAIN-CONTAINING PROTEIN"/>
    <property type="match status" value="1"/>
</dbReference>
<feature type="domain" description="J" evidence="2">
    <location>
        <begin position="66"/>
        <end position="130"/>
    </location>
</feature>
<dbReference type="PRINTS" id="PR00625">
    <property type="entry name" value="JDOMAIN"/>
</dbReference>
<dbReference type="Gene3D" id="1.10.287.110">
    <property type="entry name" value="DnaJ domain"/>
    <property type="match status" value="1"/>
</dbReference>
<accession>A0A9P0ZW22</accession>
<feature type="region of interest" description="Disordered" evidence="1">
    <location>
        <begin position="158"/>
        <end position="178"/>
    </location>
</feature>
<evidence type="ECO:0000259" key="2">
    <source>
        <dbReference type="PROSITE" id="PS50076"/>
    </source>
</evidence>
<feature type="compositionally biased region" description="Basic and acidic residues" evidence="1">
    <location>
        <begin position="299"/>
        <end position="314"/>
    </location>
</feature>
<dbReference type="PROSITE" id="PS00636">
    <property type="entry name" value="DNAJ_1"/>
    <property type="match status" value="1"/>
</dbReference>
<comment type="caution">
    <text evidence="3">The sequence shown here is derived from an EMBL/GenBank/DDBJ whole genome shotgun (WGS) entry which is preliminary data.</text>
</comment>
<dbReference type="SMART" id="SM00271">
    <property type="entry name" value="DnaJ"/>
    <property type="match status" value="1"/>
</dbReference>
<dbReference type="PROSITE" id="PS50076">
    <property type="entry name" value="DNAJ_2"/>
    <property type="match status" value="1"/>
</dbReference>